<dbReference type="OrthoDB" id="4072826at2759"/>
<dbReference type="PANTHER" id="PTHR43792">
    <property type="entry name" value="GNAT FAMILY, PUTATIVE (AFU_ORTHOLOGUE AFUA_3G00765)-RELATED-RELATED"/>
    <property type="match status" value="1"/>
</dbReference>
<evidence type="ECO:0000259" key="1">
    <source>
        <dbReference type="Pfam" id="PF13302"/>
    </source>
</evidence>
<dbReference type="InterPro" id="IPR000182">
    <property type="entry name" value="GNAT_dom"/>
</dbReference>
<dbReference type="SUPFAM" id="SSF55729">
    <property type="entry name" value="Acyl-CoA N-acyltransferases (Nat)"/>
    <property type="match status" value="1"/>
</dbReference>
<dbReference type="Pfam" id="PF13302">
    <property type="entry name" value="Acetyltransf_3"/>
    <property type="match status" value="1"/>
</dbReference>
<dbReference type="EMBL" id="KK207697">
    <property type="protein sequence ID" value="EZF57126.1"/>
    <property type="molecule type" value="Genomic_DNA"/>
</dbReference>
<dbReference type="HOGENOM" id="CLU_013985_24_1_1"/>
<organism evidence="2">
    <name type="scientific">Trichophyton rubrum CBS 288.86</name>
    <dbReference type="NCBI Taxonomy" id="1215330"/>
    <lineage>
        <taxon>Eukaryota</taxon>
        <taxon>Fungi</taxon>
        <taxon>Dikarya</taxon>
        <taxon>Ascomycota</taxon>
        <taxon>Pezizomycotina</taxon>
        <taxon>Eurotiomycetes</taxon>
        <taxon>Eurotiomycetidae</taxon>
        <taxon>Onygenales</taxon>
        <taxon>Arthrodermataceae</taxon>
        <taxon>Trichophyton</taxon>
    </lineage>
</organism>
<evidence type="ECO:0000313" key="2">
    <source>
        <dbReference type="EMBL" id="EZF57126.1"/>
    </source>
</evidence>
<gene>
    <name evidence="2" type="ORF">H103_00538</name>
</gene>
<dbReference type="AlphaFoldDB" id="A0A022WGB2"/>
<dbReference type="GO" id="GO:0016747">
    <property type="term" value="F:acyltransferase activity, transferring groups other than amino-acyl groups"/>
    <property type="evidence" value="ECO:0007669"/>
    <property type="project" value="InterPro"/>
</dbReference>
<dbReference type="Proteomes" id="UP000023758">
    <property type="component" value="Unassembled WGS sequence"/>
</dbReference>
<proteinExistence type="predicted"/>
<sequence length="195" mass="22050">MKTARLELVRITSEHLEGFHAIWSNAYTTRWSSRGQCKTLEDSREWMSGLLLENNPLGENYAVLIRSDLPASELEEIQRDAPADSPLRPGGMIGSMGTFRSDPVPEVGYTFHQSAWGRGFATEAVIAFMQLFWANKPQFDAVEAYCDPENMGSVKVLLKSGFTEVERQLGVYEIPSMTPSKRDLIRFRATREKLN</sequence>
<dbReference type="PANTHER" id="PTHR43792:SF1">
    <property type="entry name" value="N-ACETYLTRANSFERASE DOMAIN-CONTAINING PROTEIN"/>
    <property type="match status" value="1"/>
</dbReference>
<protein>
    <recommendedName>
        <fullName evidence="1">N-acetyltransferase domain-containing protein</fullName>
    </recommendedName>
</protein>
<dbReference type="InterPro" id="IPR051531">
    <property type="entry name" value="N-acetyltransferase"/>
</dbReference>
<reference evidence="2" key="1">
    <citation type="submission" date="2014-02" db="EMBL/GenBank/DDBJ databases">
        <title>The Genome Sequence of Trichophyton rubrum (morphotype fischeri) CBS 288.86.</title>
        <authorList>
            <consortium name="The Broad Institute Genomics Platform"/>
            <person name="Cuomo C.A."/>
            <person name="White T.C."/>
            <person name="Graser Y."/>
            <person name="Martinez-Rossi N."/>
            <person name="Heitman J."/>
            <person name="Young S.K."/>
            <person name="Zeng Q."/>
            <person name="Gargeya S."/>
            <person name="Abouelleil A."/>
            <person name="Alvarado L."/>
            <person name="Chapman S.B."/>
            <person name="Gainer-Dewar J."/>
            <person name="Goldberg J."/>
            <person name="Griggs A."/>
            <person name="Gujja S."/>
            <person name="Hansen M."/>
            <person name="Howarth C."/>
            <person name="Imamovic A."/>
            <person name="Larimer J."/>
            <person name="Martinez D."/>
            <person name="Murphy C."/>
            <person name="Pearson M.D."/>
            <person name="Persinoti G."/>
            <person name="Poon T."/>
            <person name="Priest M."/>
            <person name="Roberts A.D."/>
            <person name="Saif S."/>
            <person name="Shea T.D."/>
            <person name="Sykes S.N."/>
            <person name="Wortman J."/>
            <person name="Nusbaum C."/>
            <person name="Birren B."/>
        </authorList>
    </citation>
    <scope>NUCLEOTIDE SEQUENCE [LARGE SCALE GENOMIC DNA]</scope>
    <source>
        <strain evidence="2">CBS 288.86</strain>
    </source>
</reference>
<dbReference type="InterPro" id="IPR016181">
    <property type="entry name" value="Acyl_CoA_acyltransferase"/>
</dbReference>
<dbReference type="Gene3D" id="3.40.630.30">
    <property type="match status" value="1"/>
</dbReference>
<feature type="domain" description="N-acetyltransferase" evidence="1">
    <location>
        <begin position="5"/>
        <end position="163"/>
    </location>
</feature>
<accession>A0A022WGB2</accession>
<name>A0A022WGB2_TRIRU</name>